<evidence type="ECO:0000256" key="8">
    <source>
        <dbReference type="ARBA" id="ARBA00023146"/>
    </source>
</evidence>
<comment type="subcellular location">
    <subcellularLocation>
        <location evidence="10">Cytoplasm</location>
    </subcellularLocation>
</comment>
<dbReference type="CDD" id="cd00165">
    <property type="entry name" value="S4"/>
    <property type="match status" value="1"/>
</dbReference>
<evidence type="ECO:0000313" key="14">
    <source>
        <dbReference type="Proteomes" id="UP000307756"/>
    </source>
</evidence>
<dbReference type="SUPFAM" id="SSF55174">
    <property type="entry name" value="Alpha-L RNA-binding motif"/>
    <property type="match status" value="1"/>
</dbReference>
<organism evidence="13 14">
    <name type="scientific">Robertmurraya kyonggiensis</name>
    <dbReference type="NCBI Taxonomy" id="1037680"/>
    <lineage>
        <taxon>Bacteria</taxon>
        <taxon>Bacillati</taxon>
        <taxon>Bacillota</taxon>
        <taxon>Bacilli</taxon>
        <taxon>Bacillales</taxon>
        <taxon>Bacillaceae</taxon>
        <taxon>Robertmurraya</taxon>
    </lineage>
</organism>
<dbReference type="PANTHER" id="PTHR11766:SF1">
    <property type="entry name" value="TYROSINE--TRNA LIGASE"/>
    <property type="match status" value="1"/>
</dbReference>
<dbReference type="FunFam" id="3.10.290.10:FF:000022">
    <property type="entry name" value="Tyrosine--tRNA ligase"/>
    <property type="match status" value="1"/>
</dbReference>
<dbReference type="PROSITE" id="PS00178">
    <property type="entry name" value="AA_TRNA_LIGASE_I"/>
    <property type="match status" value="1"/>
</dbReference>
<dbReference type="InterPro" id="IPR054608">
    <property type="entry name" value="SYY-like_C"/>
</dbReference>
<dbReference type="EC" id="6.1.1.1" evidence="10"/>
<evidence type="ECO:0000256" key="3">
    <source>
        <dbReference type="ARBA" id="ARBA00022598"/>
    </source>
</evidence>
<comment type="subunit">
    <text evidence="1 10">Homodimer.</text>
</comment>
<dbReference type="Pfam" id="PF22421">
    <property type="entry name" value="SYY_C-terminal"/>
    <property type="match status" value="1"/>
</dbReference>
<protein>
    <recommendedName>
        <fullName evidence="10">Tyrosine--tRNA ligase</fullName>
        <ecNumber evidence="10">6.1.1.1</ecNumber>
    </recommendedName>
    <alternativeName>
        <fullName evidence="10">Tyrosyl-tRNA synthetase</fullName>
        <shortName evidence="10">TyrRS</shortName>
    </alternativeName>
</protein>
<sequence>MANFLEQLTSEQVAEVERQFEIYNNGVAEIIPEIELKNKIARLLLKQQPLKVKLGLDPSAPDVHLGHTVVLNKLKQFQENGHIIQLIIGDFTGKIGDPTGKATVRKQLTNEEVIHNAKTYFEQFSKVLDMEKVELYYNSKWLSELNLEEIIKLSSSITVARLLERNDFSERYATGKPISLHEFFYPLMQGYDSVELESDIELGGTDQHFNVLMGRHLQEHFGKEKQVVVLLPLLEGLDGVEKMSKSKNNYIGVDDAPNDMYGKTMSITDELIPKYFDLVTDLSLAEKSRIKEELKQGNLHPRDAKMLLARTIVSIYHNALEAEKAEEAFKAVFQRGSLPDEIPVVTWKGDKKFPIVDLLVELGLQTSKTEARKMIQNGGVRINEAKVNDIYLQVDTSEEPIIQVGKRKFVKLETK</sequence>
<dbReference type="InterPro" id="IPR002305">
    <property type="entry name" value="aa-tRNA-synth_Ic"/>
</dbReference>
<dbReference type="FunFam" id="1.10.240.10:FF:000006">
    <property type="entry name" value="Tyrosine--tRNA ligase"/>
    <property type="match status" value="1"/>
</dbReference>
<accession>A0A4U1CZJ5</accession>
<feature type="domain" description="RNA-binding S4" evidence="12">
    <location>
        <begin position="354"/>
        <end position="415"/>
    </location>
</feature>
<dbReference type="SMART" id="SM00363">
    <property type="entry name" value="S4"/>
    <property type="match status" value="1"/>
</dbReference>
<dbReference type="CDD" id="cd00805">
    <property type="entry name" value="TyrRS_core"/>
    <property type="match status" value="1"/>
</dbReference>
<dbReference type="InterPro" id="IPR024108">
    <property type="entry name" value="Tyr-tRNA-ligase_bac_2"/>
</dbReference>
<evidence type="ECO:0000256" key="5">
    <source>
        <dbReference type="ARBA" id="ARBA00022840"/>
    </source>
</evidence>
<evidence type="ECO:0000259" key="12">
    <source>
        <dbReference type="SMART" id="SM00363"/>
    </source>
</evidence>
<evidence type="ECO:0000256" key="10">
    <source>
        <dbReference type="HAMAP-Rule" id="MF_02007"/>
    </source>
</evidence>
<dbReference type="AlphaFoldDB" id="A0A4U1CZJ5"/>
<dbReference type="NCBIfam" id="TIGR00234">
    <property type="entry name" value="tyrS"/>
    <property type="match status" value="1"/>
</dbReference>
<dbReference type="PANTHER" id="PTHR11766">
    <property type="entry name" value="TYROSYL-TRNA SYNTHETASE"/>
    <property type="match status" value="1"/>
</dbReference>
<comment type="similarity">
    <text evidence="10">Belongs to the class-I aminoacyl-tRNA synthetase family. TyrS type 2 subfamily.</text>
</comment>
<feature type="binding site" evidence="10">
    <location>
        <position position="245"/>
    </location>
    <ligand>
        <name>ATP</name>
        <dbReference type="ChEBI" id="CHEBI:30616"/>
    </ligand>
</feature>
<evidence type="ECO:0000256" key="2">
    <source>
        <dbReference type="ARBA" id="ARBA00022490"/>
    </source>
</evidence>
<evidence type="ECO:0000256" key="4">
    <source>
        <dbReference type="ARBA" id="ARBA00022741"/>
    </source>
</evidence>
<dbReference type="InterPro" id="IPR024088">
    <property type="entry name" value="Tyr-tRNA-ligase_bac-type"/>
</dbReference>
<dbReference type="Pfam" id="PF00579">
    <property type="entry name" value="tRNA-synt_1b"/>
    <property type="match status" value="1"/>
</dbReference>
<keyword evidence="3 10" id="KW-0436">Ligase</keyword>
<dbReference type="GO" id="GO:0005829">
    <property type="term" value="C:cytosol"/>
    <property type="evidence" value="ECO:0007669"/>
    <property type="project" value="TreeGrafter"/>
</dbReference>
<comment type="caution">
    <text evidence="13">The sequence shown here is derived from an EMBL/GenBank/DDBJ whole genome shotgun (WGS) entry which is preliminary data.</text>
</comment>
<dbReference type="RefSeq" id="WP_136832930.1">
    <property type="nucleotide sequence ID" value="NZ_SWBM01000005.1"/>
</dbReference>
<evidence type="ECO:0000256" key="1">
    <source>
        <dbReference type="ARBA" id="ARBA00011738"/>
    </source>
</evidence>
<dbReference type="InterPro" id="IPR002942">
    <property type="entry name" value="S4_RNA-bd"/>
</dbReference>
<dbReference type="PROSITE" id="PS50889">
    <property type="entry name" value="S4"/>
    <property type="match status" value="1"/>
</dbReference>
<keyword evidence="4 10" id="KW-0547">Nucleotide-binding</keyword>
<dbReference type="Gene3D" id="3.10.290.10">
    <property type="entry name" value="RNA-binding S4 domain"/>
    <property type="match status" value="1"/>
</dbReference>
<dbReference type="PRINTS" id="PR01040">
    <property type="entry name" value="TRNASYNTHTYR"/>
</dbReference>
<dbReference type="GO" id="GO:0003723">
    <property type="term" value="F:RNA binding"/>
    <property type="evidence" value="ECO:0007669"/>
    <property type="project" value="UniProtKB-KW"/>
</dbReference>
<dbReference type="InterPro" id="IPR002307">
    <property type="entry name" value="Tyr-tRNA-ligase"/>
</dbReference>
<comment type="catalytic activity">
    <reaction evidence="9 10">
        <text>tRNA(Tyr) + L-tyrosine + ATP = L-tyrosyl-tRNA(Tyr) + AMP + diphosphate + H(+)</text>
        <dbReference type="Rhea" id="RHEA:10220"/>
        <dbReference type="Rhea" id="RHEA-COMP:9706"/>
        <dbReference type="Rhea" id="RHEA-COMP:9707"/>
        <dbReference type="ChEBI" id="CHEBI:15378"/>
        <dbReference type="ChEBI" id="CHEBI:30616"/>
        <dbReference type="ChEBI" id="CHEBI:33019"/>
        <dbReference type="ChEBI" id="CHEBI:58315"/>
        <dbReference type="ChEBI" id="CHEBI:78442"/>
        <dbReference type="ChEBI" id="CHEBI:78536"/>
        <dbReference type="ChEBI" id="CHEBI:456215"/>
        <dbReference type="EC" id="6.1.1.1"/>
    </reaction>
</comment>
<keyword evidence="14" id="KW-1185">Reference proteome</keyword>
<dbReference type="Gene3D" id="3.40.50.620">
    <property type="entry name" value="HUPs"/>
    <property type="match status" value="1"/>
</dbReference>
<keyword evidence="2 10" id="KW-0963">Cytoplasm</keyword>
<dbReference type="GO" id="GO:0004831">
    <property type="term" value="F:tyrosine-tRNA ligase activity"/>
    <property type="evidence" value="ECO:0007669"/>
    <property type="project" value="UniProtKB-UniRule"/>
</dbReference>
<dbReference type="GO" id="GO:0005524">
    <property type="term" value="F:ATP binding"/>
    <property type="evidence" value="ECO:0007669"/>
    <property type="project" value="UniProtKB-UniRule"/>
</dbReference>
<dbReference type="GO" id="GO:0006437">
    <property type="term" value="P:tyrosyl-tRNA aminoacylation"/>
    <property type="evidence" value="ECO:0007669"/>
    <property type="project" value="UniProtKB-UniRule"/>
</dbReference>
<keyword evidence="6 11" id="KW-0694">RNA-binding</keyword>
<dbReference type="OrthoDB" id="9804243at2"/>
<dbReference type="Gene3D" id="1.10.240.10">
    <property type="entry name" value="Tyrosyl-Transfer RNA Synthetase"/>
    <property type="match status" value="1"/>
</dbReference>
<feature type="short sequence motif" description="'KMSKS' region" evidence="10">
    <location>
        <begin position="242"/>
        <end position="246"/>
    </location>
</feature>
<dbReference type="InterPro" id="IPR014729">
    <property type="entry name" value="Rossmann-like_a/b/a_fold"/>
</dbReference>
<dbReference type="Proteomes" id="UP000307756">
    <property type="component" value="Unassembled WGS sequence"/>
</dbReference>
<evidence type="ECO:0000313" key="13">
    <source>
        <dbReference type="EMBL" id="TKC15322.1"/>
    </source>
</evidence>
<dbReference type="FunFam" id="3.40.50.620:FF:000061">
    <property type="entry name" value="Tyrosine--tRNA ligase"/>
    <property type="match status" value="1"/>
</dbReference>
<dbReference type="HAMAP" id="MF_02007">
    <property type="entry name" value="Tyr_tRNA_synth_type2"/>
    <property type="match status" value="1"/>
</dbReference>
<dbReference type="InterPro" id="IPR001412">
    <property type="entry name" value="aa-tRNA-synth_I_CS"/>
</dbReference>
<evidence type="ECO:0000256" key="6">
    <source>
        <dbReference type="ARBA" id="ARBA00022884"/>
    </source>
</evidence>
<dbReference type="InterPro" id="IPR036986">
    <property type="entry name" value="S4_RNA-bd_sf"/>
</dbReference>
<gene>
    <name evidence="10" type="primary">tyrS</name>
    <name evidence="13" type="ORF">FA727_18000</name>
</gene>
<feature type="short sequence motif" description="'HIGH' region" evidence="10">
    <location>
        <begin position="58"/>
        <end position="67"/>
    </location>
</feature>
<name>A0A4U1CZJ5_9BACI</name>
<proteinExistence type="inferred from homology"/>
<evidence type="ECO:0000256" key="11">
    <source>
        <dbReference type="PROSITE-ProRule" id="PRU00182"/>
    </source>
</evidence>
<keyword evidence="5 10" id="KW-0067">ATP-binding</keyword>
<keyword evidence="7 10" id="KW-0648">Protein biosynthesis</keyword>
<evidence type="ECO:0000256" key="7">
    <source>
        <dbReference type="ARBA" id="ARBA00022917"/>
    </source>
</evidence>
<dbReference type="EMBL" id="SWBM01000005">
    <property type="protein sequence ID" value="TKC15322.1"/>
    <property type="molecule type" value="Genomic_DNA"/>
</dbReference>
<comment type="function">
    <text evidence="10">Catalyzes the attachment of tyrosine to tRNA(Tyr) in a two-step reaction: tyrosine is first activated by ATP to form Tyr-AMP and then transferred to the acceptor end of tRNA(Tyr).</text>
</comment>
<evidence type="ECO:0000256" key="9">
    <source>
        <dbReference type="ARBA" id="ARBA00048248"/>
    </source>
</evidence>
<reference evidence="13 14" key="1">
    <citation type="journal article" date="2011" name="J. Microbiol.">
        <title>Bacillus kyonggiensis sp. nov., isolated from soil of a lettuce field.</title>
        <authorList>
            <person name="Dong K."/>
            <person name="Lee S."/>
        </authorList>
    </citation>
    <scope>NUCLEOTIDE SEQUENCE [LARGE SCALE GENOMIC DNA]</scope>
    <source>
        <strain evidence="13 14">NB22</strain>
    </source>
</reference>
<dbReference type="SUPFAM" id="SSF52374">
    <property type="entry name" value="Nucleotidylyl transferase"/>
    <property type="match status" value="1"/>
</dbReference>
<keyword evidence="8 10" id="KW-0030">Aminoacyl-tRNA synthetase</keyword>